<evidence type="ECO:0000256" key="2">
    <source>
        <dbReference type="ARBA" id="ARBA00010072"/>
    </source>
</evidence>
<feature type="transmembrane region" description="Helical" evidence="10">
    <location>
        <begin position="213"/>
        <end position="233"/>
    </location>
</feature>
<gene>
    <name evidence="12" type="ORF">DJ535_18825</name>
</gene>
<keyword evidence="3 10" id="KW-0813">Transport</keyword>
<evidence type="ECO:0000256" key="1">
    <source>
        <dbReference type="ARBA" id="ARBA00004429"/>
    </source>
</evidence>
<dbReference type="Gene3D" id="1.10.3720.10">
    <property type="entry name" value="MetI-like"/>
    <property type="match status" value="1"/>
</dbReference>
<dbReference type="Pfam" id="PF00528">
    <property type="entry name" value="BPD_transp_1"/>
    <property type="match status" value="1"/>
</dbReference>
<dbReference type="NCBIfam" id="TIGR01726">
    <property type="entry name" value="HEQRo_perm_3TM"/>
    <property type="match status" value="1"/>
</dbReference>
<accession>A0ABY2PQL5</accession>
<keyword evidence="5" id="KW-0997">Cell inner membrane</keyword>
<evidence type="ECO:0000256" key="6">
    <source>
        <dbReference type="ARBA" id="ARBA00022692"/>
    </source>
</evidence>
<keyword evidence="6 10" id="KW-0812">Transmembrane</keyword>
<evidence type="ECO:0000256" key="7">
    <source>
        <dbReference type="ARBA" id="ARBA00022970"/>
    </source>
</evidence>
<reference evidence="12 13" key="1">
    <citation type="submission" date="2018-05" db="EMBL/GenBank/DDBJ databases">
        <title>Isolation and genomic analyses of lactose-positive bacteria from faecal samples of preterm neonates.</title>
        <authorList>
            <person name="Chen Y."/>
            <person name="Brook T.C."/>
            <person name="O'Neill I."/>
            <person name="Soe C.Z."/>
            <person name="Hall L.J."/>
            <person name="Hoyles L."/>
        </authorList>
    </citation>
    <scope>NUCLEOTIDE SEQUENCE [LARGE SCALE GENOMIC DNA]</scope>
    <source>
        <strain evidence="12 13">P080C CL</strain>
    </source>
</reference>
<dbReference type="Proteomes" id="UP000306790">
    <property type="component" value="Unassembled WGS sequence"/>
</dbReference>
<evidence type="ECO:0000313" key="12">
    <source>
        <dbReference type="EMBL" id="THE35327.1"/>
    </source>
</evidence>
<comment type="similarity">
    <text evidence="2">Belongs to the binding-protein-dependent transport system permease family. HisMQ subfamily.</text>
</comment>
<evidence type="ECO:0000256" key="8">
    <source>
        <dbReference type="ARBA" id="ARBA00022989"/>
    </source>
</evidence>
<evidence type="ECO:0000256" key="5">
    <source>
        <dbReference type="ARBA" id="ARBA00022519"/>
    </source>
</evidence>
<keyword evidence="13" id="KW-1185">Reference proteome</keyword>
<evidence type="ECO:0000256" key="3">
    <source>
        <dbReference type="ARBA" id="ARBA00022448"/>
    </source>
</evidence>
<feature type="domain" description="ABC transmembrane type-1" evidence="11">
    <location>
        <begin position="22"/>
        <end position="232"/>
    </location>
</feature>
<keyword evidence="4" id="KW-1003">Cell membrane</keyword>
<evidence type="ECO:0000259" key="11">
    <source>
        <dbReference type="PROSITE" id="PS50928"/>
    </source>
</evidence>
<evidence type="ECO:0000256" key="10">
    <source>
        <dbReference type="RuleBase" id="RU363032"/>
    </source>
</evidence>
<dbReference type="CDD" id="cd06261">
    <property type="entry name" value="TM_PBP2"/>
    <property type="match status" value="1"/>
</dbReference>
<dbReference type="SUPFAM" id="SSF161098">
    <property type="entry name" value="MetI-like"/>
    <property type="match status" value="1"/>
</dbReference>
<evidence type="ECO:0000313" key="13">
    <source>
        <dbReference type="Proteomes" id="UP000306790"/>
    </source>
</evidence>
<evidence type="ECO:0000256" key="4">
    <source>
        <dbReference type="ARBA" id="ARBA00022475"/>
    </source>
</evidence>
<sequence>MHAMDWQGVLSGQPLQWIISGFLTTLWVTVAGIVLATLLAILLLSLRLTGNRFGIGVVNVWVSVFRNTPLLVQLMFWYFAAWNLLPRGVITFVNAEHGWSILPGDVWWLTPEFICSAWGLGVFTSAFLVEEIASGLQAVSDGQREAAIAQGFSSWATLRHILLPQGLVNAWQPIVGQYLNLMKLSSLASGIGFAELTYQVRQVESYNAHALEAFAVGTALYLLTGIALGMLLTRLGPAPVPARAFARKTRVFSLRSPQHDR</sequence>
<dbReference type="PANTHER" id="PTHR30614:SF47">
    <property type="entry name" value="ABC TRANSPORTER PERMEASE"/>
    <property type="match status" value="1"/>
</dbReference>
<dbReference type="RefSeq" id="WP_048221562.1">
    <property type="nucleotide sequence ID" value="NZ_QFVP01000013.1"/>
</dbReference>
<keyword evidence="9 10" id="KW-0472">Membrane</keyword>
<organism evidence="12 13">
    <name type="scientific">Citrobacter murliniae</name>
    <dbReference type="NCBI Taxonomy" id="67829"/>
    <lineage>
        <taxon>Bacteria</taxon>
        <taxon>Pseudomonadati</taxon>
        <taxon>Pseudomonadota</taxon>
        <taxon>Gammaproteobacteria</taxon>
        <taxon>Enterobacterales</taxon>
        <taxon>Enterobacteriaceae</taxon>
        <taxon>Citrobacter</taxon>
        <taxon>Citrobacter freundii complex</taxon>
    </lineage>
</organism>
<name>A0ABY2PQL5_9ENTR</name>
<keyword evidence="7" id="KW-0029">Amino-acid transport</keyword>
<dbReference type="InterPro" id="IPR000515">
    <property type="entry name" value="MetI-like"/>
</dbReference>
<protein>
    <submittedName>
        <fullName evidence="12">Amino acid ABC transporter permease</fullName>
    </submittedName>
</protein>
<dbReference type="PROSITE" id="PS50928">
    <property type="entry name" value="ABC_TM1"/>
    <property type="match status" value="1"/>
</dbReference>
<comment type="caution">
    <text evidence="12">The sequence shown here is derived from an EMBL/GenBank/DDBJ whole genome shotgun (WGS) entry which is preliminary data.</text>
</comment>
<keyword evidence="8 10" id="KW-1133">Transmembrane helix</keyword>
<proteinExistence type="inferred from homology"/>
<dbReference type="PANTHER" id="PTHR30614">
    <property type="entry name" value="MEMBRANE COMPONENT OF AMINO ACID ABC TRANSPORTER"/>
    <property type="match status" value="1"/>
</dbReference>
<comment type="subcellular location">
    <subcellularLocation>
        <location evidence="1">Cell inner membrane</location>
        <topology evidence="1">Multi-pass membrane protein</topology>
    </subcellularLocation>
    <subcellularLocation>
        <location evidence="10">Cell membrane</location>
        <topology evidence="10">Multi-pass membrane protein</topology>
    </subcellularLocation>
</comment>
<dbReference type="InterPro" id="IPR043429">
    <property type="entry name" value="ArtM/GltK/GlnP/TcyL/YhdX-like"/>
</dbReference>
<feature type="transmembrane region" description="Helical" evidence="10">
    <location>
        <begin position="15"/>
        <end position="44"/>
    </location>
</feature>
<dbReference type="InterPro" id="IPR035906">
    <property type="entry name" value="MetI-like_sf"/>
</dbReference>
<feature type="transmembrane region" description="Helical" evidence="10">
    <location>
        <begin position="56"/>
        <end position="79"/>
    </location>
</feature>
<evidence type="ECO:0000256" key="9">
    <source>
        <dbReference type="ARBA" id="ARBA00023136"/>
    </source>
</evidence>
<dbReference type="InterPro" id="IPR010065">
    <property type="entry name" value="AA_ABC_transptr_permease_3TM"/>
</dbReference>
<dbReference type="EMBL" id="QFVP01000013">
    <property type="protein sequence ID" value="THE35327.1"/>
    <property type="molecule type" value="Genomic_DNA"/>
</dbReference>